<sequence>GRHCPPDTKEGQQLRMTEAYSPSEEELSSFLIILLLTVIGTECIIGILANGFIAGINAAEWVQNKVVSTSGRILFFLSVSRIALQIFMMLEITFSSTSLSFYYEDAVYDAFKISFLFLNFCSLWFAAWLSFFYYVKILKWRISALMPWLLWLSVFISLSHGLLFYKDIYTVYCNNSFPIPSSNSRKKKYFSETYVVNLAYFYNLGILVPLIMFILAATLLILSLKRHTLHMGSNVTGSRDSSMEAHVGTIRATSYFLILYIVNAVALFLYISNIFDVYSFWTILSAYPAGHSVLLIQDSPGLRRAWKWLRPQSL</sequence>
<evidence type="ECO:0000256" key="8">
    <source>
        <dbReference type="ARBA" id="ARBA00023136"/>
    </source>
</evidence>
<dbReference type="Ensembl" id="ENSPCOT00000009136.1">
    <property type="protein sequence ID" value="ENSPCOP00000002634.1"/>
    <property type="gene ID" value="ENSPCOG00000008059.1"/>
</dbReference>
<evidence type="ECO:0000313" key="16">
    <source>
        <dbReference type="Proteomes" id="UP000233160"/>
    </source>
</evidence>
<keyword evidence="11 13" id="KW-0807">Transducer</keyword>
<reference evidence="15" key="2">
    <citation type="submission" date="2025-09" db="UniProtKB">
        <authorList>
            <consortium name="Ensembl"/>
        </authorList>
    </citation>
    <scope>IDENTIFICATION</scope>
</reference>
<dbReference type="FunFam" id="1.20.1070.10:FF:000055">
    <property type="entry name" value="Taste receptor type 2"/>
    <property type="match status" value="1"/>
</dbReference>
<organism evidence="15 16">
    <name type="scientific">Propithecus coquereli</name>
    <name type="common">Coquerel's sifaka</name>
    <name type="synonym">Propithecus verreauxi coquereli</name>
    <dbReference type="NCBI Taxonomy" id="379532"/>
    <lineage>
        <taxon>Eukaryota</taxon>
        <taxon>Metazoa</taxon>
        <taxon>Chordata</taxon>
        <taxon>Craniata</taxon>
        <taxon>Vertebrata</taxon>
        <taxon>Euteleostomi</taxon>
        <taxon>Mammalia</taxon>
        <taxon>Eutheria</taxon>
        <taxon>Euarchontoglires</taxon>
        <taxon>Primates</taxon>
        <taxon>Strepsirrhini</taxon>
        <taxon>Lemuriformes</taxon>
        <taxon>Indriidae</taxon>
        <taxon>Propithecus</taxon>
    </lineage>
</organism>
<evidence type="ECO:0000256" key="4">
    <source>
        <dbReference type="ARBA" id="ARBA00022606"/>
    </source>
</evidence>
<evidence type="ECO:0000256" key="14">
    <source>
        <dbReference type="SAM" id="Phobius"/>
    </source>
</evidence>
<keyword evidence="4 13" id="KW-0716">Sensory transduction</keyword>
<proteinExistence type="inferred from homology"/>
<dbReference type="GO" id="GO:0004930">
    <property type="term" value="F:G protein-coupled receptor activity"/>
    <property type="evidence" value="ECO:0007669"/>
    <property type="project" value="UniProtKB-KW"/>
</dbReference>
<evidence type="ECO:0000256" key="11">
    <source>
        <dbReference type="ARBA" id="ARBA00023224"/>
    </source>
</evidence>
<dbReference type="Proteomes" id="UP000233160">
    <property type="component" value="Unassembled WGS sequence"/>
</dbReference>
<dbReference type="Gene3D" id="1.20.1070.10">
    <property type="entry name" value="Rhodopsin 7-helix transmembrane proteins"/>
    <property type="match status" value="1"/>
</dbReference>
<keyword evidence="5 13" id="KW-0812">Transmembrane</keyword>
<keyword evidence="3 13" id="KW-0919">Taste</keyword>
<evidence type="ECO:0000256" key="10">
    <source>
        <dbReference type="ARBA" id="ARBA00023180"/>
    </source>
</evidence>
<keyword evidence="16" id="KW-1185">Reference proteome</keyword>
<evidence type="ECO:0000256" key="6">
    <source>
        <dbReference type="ARBA" id="ARBA00022989"/>
    </source>
</evidence>
<evidence type="ECO:0000256" key="9">
    <source>
        <dbReference type="ARBA" id="ARBA00023170"/>
    </source>
</evidence>
<dbReference type="SUPFAM" id="SSF81321">
    <property type="entry name" value="Family A G protein-coupled receptor-like"/>
    <property type="match status" value="1"/>
</dbReference>
<comment type="subcellular location">
    <subcellularLocation>
        <location evidence="1 13">Membrane</location>
        <topology evidence="1 13">Multi-pass membrane protein</topology>
    </subcellularLocation>
</comment>
<dbReference type="AlphaFoldDB" id="A0A2K6ELM5"/>
<evidence type="ECO:0000313" key="15">
    <source>
        <dbReference type="Ensembl" id="ENSPCOP00000002634.1"/>
    </source>
</evidence>
<dbReference type="PANTHER" id="PTHR11394">
    <property type="entry name" value="TASTE RECEPTOR TYPE 2"/>
    <property type="match status" value="1"/>
</dbReference>
<dbReference type="InterPro" id="IPR007960">
    <property type="entry name" value="TAS2R"/>
</dbReference>
<feature type="transmembrane region" description="Helical" evidence="14">
    <location>
        <begin position="147"/>
        <end position="165"/>
    </location>
</feature>
<feature type="transmembrane region" description="Helical" evidence="14">
    <location>
        <begin position="114"/>
        <end position="135"/>
    </location>
</feature>
<evidence type="ECO:0000256" key="12">
    <source>
        <dbReference type="RuleBase" id="RU004423"/>
    </source>
</evidence>
<gene>
    <name evidence="15" type="primary">TAS2R39</name>
</gene>
<dbReference type="STRING" id="379532.ENSPCOP00000002634"/>
<keyword evidence="10" id="KW-0325">Glycoprotein</keyword>
<keyword evidence="9 13" id="KW-0675">Receptor</keyword>
<feature type="transmembrane region" description="Helical" evidence="14">
    <location>
        <begin position="73"/>
        <end position="94"/>
    </location>
</feature>
<protein>
    <recommendedName>
        <fullName evidence="13">Taste receptor type 2</fullName>
    </recommendedName>
</protein>
<reference evidence="15" key="1">
    <citation type="submission" date="2025-08" db="UniProtKB">
        <authorList>
            <consortium name="Ensembl"/>
        </authorList>
    </citation>
    <scope>IDENTIFICATION</scope>
</reference>
<comment type="similarity">
    <text evidence="2 12">Belongs to the G-protein coupled receptor T2R family.</text>
</comment>
<feature type="transmembrane region" description="Helical" evidence="14">
    <location>
        <begin position="200"/>
        <end position="222"/>
    </location>
</feature>
<evidence type="ECO:0000256" key="7">
    <source>
        <dbReference type="ARBA" id="ARBA00023040"/>
    </source>
</evidence>
<dbReference type="CDD" id="cd15908">
    <property type="entry name" value="7tm_TAS2R40-like"/>
    <property type="match status" value="1"/>
</dbReference>
<keyword evidence="8 13" id="KW-0472">Membrane</keyword>
<dbReference type="GO" id="GO:0033038">
    <property type="term" value="F:bitter taste receptor activity"/>
    <property type="evidence" value="ECO:0007669"/>
    <property type="project" value="Ensembl"/>
</dbReference>
<evidence type="ECO:0000256" key="3">
    <source>
        <dbReference type="ARBA" id="ARBA00022480"/>
    </source>
</evidence>
<dbReference type="GeneTree" id="ENSGT01150000286961"/>
<evidence type="ECO:0000256" key="13">
    <source>
        <dbReference type="RuleBase" id="RU004424"/>
    </source>
</evidence>
<dbReference type="Pfam" id="PF05296">
    <property type="entry name" value="TAS2R"/>
    <property type="match status" value="1"/>
</dbReference>
<feature type="transmembrane region" description="Helical" evidence="14">
    <location>
        <begin position="252"/>
        <end position="271"/>
    </location>
</feature>
<dbReference type="PANTHER" id="PTHR11394:SF142">
    <property type="entry name" value="TASTE RECEPTOR TYPE 2 MEMBER 39"/>
    <property type="match status" value="1"/>
</dbReference>
<evidence type="ECO:0000256" key="1">
    <source>
        <dbReference type="ARBA" id="ARBA00004141"/>
    </source>
</evidence>
<keyword evidence="7 13" id="KW-0297">G-protein coupled receptor</keyword>
<dbReference type="GO" id="GO:0005886">
    <property type="term" value="C:plasma membrane"/>
    <property type="evidence" value="ECO:0007669"/>
    <property type="project" value="UniProtKB-ARBA"/>
</dbReference>
<evidence type="ECO:0000256" key="5">
    <source>
        <dbReference type="ARBA" id="ARBA00022692"/>
    </source>
</evidence>
<dbReference type="OMA" id="LYMSNIF"/>
<accession>A0A2K6ELM5</accession>
<keyword evidence="6 14" id="KW-1133">Transmembrane helix</keyword>
<evidence type="ECO:0000256" key="2">
    <source>
        <dbReference type="ARBA" id="ARBA00007376"/>
    </source>
</evidence>
<feature type="transmembrane region" description="Helical" evidence="14">
    <location>
        <begin position="30"/>
        <end position="53"/>
    </location>
</feature>
<name>A0A2K6ELM5_PROCO</name>